<proteinExistence type="predicted"/>
<dbReference type="AlphaFoldDB" id="A0A4U0PYV6"/>
<dbReference type="Proteomes" id="UP000310016">
    <property type="component" value="Unassembled WGS sequence"/>
</dbReference>
<keyword evidence="1" id="KW-0413">Isomerase</keyword>
<accession>A0A4U0PYV6</accession>
<comment type="caution">
    <text evidence="1">The sequence shown here is derived from an EMBL/GenBank/DDBJ whole genome shotgun (WGS) entry which is preliminary data.</text>
</comment>
<sequence length="118" mass="12887">MPHLTVEYTDNLPTLTPLPLLQALNHTLAATGLFNEIDIKSRARVLDAYVVGTAGGERAFVHARLAVLAGRPESERIKLGQRLLAVLQDRIEAPAGTHLQCCAEVIEIERESYAKSSN</sequence>
<dbReference type="PANTHER" id="PTHR37950">
    <property type="entry name" value="4-HYDROXYPHENYLACETATE CATABOLISM PROTEIN"/>
    <property type="match status" value="1"/>
</dbReference>
<gene>
    <name evidence="1" type="ORF">FAZ21_09460</name>
</gene>
<organism evidence="1 2">
    <name type="scientific">Chitiniphilus eburneus</name>
    <dbReference type="NCBI Taxonomy" id="2571148"/>
    <lineage>
        <taxon>Bacteria</taxon>
        <taxon>Pseudomonadati</taxon>
        <taxon>Pseudomonadota</taxon>
        <taxon>Betaproteobacteria</taxon>
        <taxon>Neisseriales</taxon>
        <taxon>Chitinibacteraceae</taxon>
        <taxon>Chitiniphilus</taxon>
    </lineage>
</organism>
<name>A0A4U0PYV6_9NEIS</name>
<dbReference type="Pfam" id="PF02962">
    <property type="entry name" value="CHMI"/>
    <property type="match status" value="1"/>
</dbReference>
<dbReference type="GO" id="GO:0008704">
    <property type="term" value="F:5-carboxymethyl-2-hydroxymuconate delta-isomerase activity"/>
    <property type="evidence" value="ECO:0007669"/>
    <property type="project" value="InterPro"/>
</dbReference>
<dbReference type="InterPro" id="IPR004220">
    <property type="entry name" value="5-COMe_2-OHmuconate_Isoase"/>
</dbReference>
<dbReference type="PANTHER" id="PTHR37950:SF1">
    <property type="entry name" value="4-HYDROXYPHENYLACETATE CATABOLISM PROTEIN"/>
    <property type="match status" value="1"/>
</dbReference>
<evidence type="ECO:0000313" key="1">
    <source>
        <dbReference type="EMBL" id="TJZ73836.1"/>
    </source>
</evidence>
<dbReference type="Gene3D" id="3.30.429.10">
    <property type="entry name" value="Macrophage Migration Inhibitory Factor"/>
    <property type="match status" value="1"/>
</dbReference>
<dbReference type="CDD" id="cd00580">
    <property type="entry name" value="CHMI"/>
    <property type="match status" value="1"/>
</dbReference>
<reference evidence="1 2" key="1">
    <citation type="submission" date="2019-04" db="EMBL/GenBank/DDBJ databases">
        <title>Chitiniphilus eburnea sp. nov., a novel chitinolytic bacterium isolated from aquaculture sludge.</title>
        <authorList>
            <person name="Sheng M."/>
        </authorList>
    </citation>
    <scope>NUCLEOTIDE SEQUENCE [LARGE SCALE GENOMIC DNA]</scope>
    <source>
        <strain evidence="1 2">HX-2-15</strain>
    </source>
</reference>
<dbReference type="RefSeq" id="WP_136773198.1">
    <property type="nucleotide sequence ID" value="NZ_CP156074.1"/>
</dbReference>
<dbReference type="InterPro" id="IPR014347">
    <property type="entry name" value="Tautomerase/MIF_sf"/>
</dbReference>
<evidence type="ECO:0000313" key="2">
    <source>
        <dbReference type="Proteomes" id="UP000310016"/>
    </source>
</evidence>
<keyword evidence="2" id="KW-1185">Reference proteome</keyword>
<dbReference type="EMBL" id="SUMF01000008">
    <property type="protein sequence ID" value="TJZ73836.1"/>
    <property type="molecule type" value="Genomic_DNA"/>
</dbReference>
<protein>
    <submittedName>
        <fullName evidence="1">5-carboxymethyl-2-hydroxymuconate Delta-isomerase</fullName>
    </submittedName>
</protein>
<dbReference type="OrthoDB" id="9814215at2"/>
<dbReference type="SUPFAM" id="SSF55331">
    <property type="entry name" value="Tautomerase/MIF"/>
    <property type="match status" value="1"/>
</dbReference>